<dbReference type="GO" id="GO:0004673">
    <property type="term" value="F:protein histidine kinase activity"/>
    <property type="evidence" value="ECO:0007669"/>
    <property type="project" value="UniProtKB-EC"/>
</dbReference>
<dbReference type="InterPro" id="IPR004358">
    <property type="entry name" value="Sig_transdc_His_kin-like_C"/>
</dbReference>
<evidence type="ECO:0000256" key="6">
    <source>
        <dbReference type="ARBA" id="ARBA00022777"/>
    </source>
</evidence>
<dbReference type="InterPro" id="IPR003594">
    <property type="entry name" value="HATPase_dom"/>
</dbReference>
<sequence length="815" mass="90727">MVTSEQLRIAEAPERVPLRQRLVYRQLRLALWVGLGVGVVFGLAGWWADRLLGAGAGMLLSIGLLQSLVLALILTWLFHRLLTRPIRRIGRQLASIDPTRPIRLPITVPPEHQQSELGLLARHLNHALTLFDNALLVHKETDRLLQRTQFSVDHAADMICWVDPAGRFIYVNEAMCLATGYSRAELLTRTLFDIRVDLTLDQWADHGEALEHRGQCCMEYAVRTKAGALLYLEVQTTLLKIEGMTIHCHFARDIRPRKQAERAIRRANRTLLTLSHGNETMIKATSEQELLKRICRLIVEEGGYRMAWVGFASADGRILPAAQYGFDAGYLDTLEITWLDAGKGGGPSGAAYRTGKPILAREIGSDPDFASWREEAARRGYVSSLALPLPVDDLLPLGTLNIYSGSLDAFDPEEIQLLENLANNLAFGILKFREAEERRRAQKAMRISEEKLLSLLHHSPDPIMTLDREGRVQYSNRALTDPILDALLKSRLPDLNARIAEVFVNGEAVEFPLTDGESSWWEARLAPIFHDGRVSEVLAVCQDVTEKHVLQAQNLRNARLASLGVLSASVAHEINNPNNAIQFNVPILSAVWEDARPMLLNLHERSGAFYLGGMPCEEAMEVVPRLLDGIRMSAQRIQLIISGLKHMVRQDKGILTQRINILDPIHAAMMILQNQIRAATDHCRLWPPEQPVMVRGNAQQLEQAFINILQNGLQALTGREERIEIVIHSDPGAGFLEVVFRDEGRGIDPDHVGKLTDPFFSTKTESGGMGLGLSITKTIIENHAGTIAFASELGRGTRVTVRLPLDASTTRGESA</sequence>
<evidence type="ECO:0000313" key="12">
    <source>
        <dbReference type="EMBL" id="GAB0057700.1"/>
    </source>
</evidence>
<dbReference type="SMART" id="SM00387">
    <property type="entry name" value="HATPase_c"/>
    <property type="match status" value="1"/>
</dbReference>
<protein>
    <recommendedName>
        <fullName evidence="2">histidine kinase</fullName>
        <ecNumber evidence="2">2.7.13.3</ecNumber>
    </recommendedName>
</protein>
<accession>A0ABQ0CA01</accession>
<keyword evidence="7" id="KW-0067">ATP-binding</keyword>
<evidence type="ECO:0000256" key="1">
    <source>
        <dbReference type="ARBA" id="ARBA00000085"/>
    </source>
</evidence>
<dbReference type="SUPFAM" id="SSF55781">
    <property type="entry name" value="GAF domain-like"/>
    <property type="match status" value="1"/>
</dbReference>
<dbReference type="InterPro" id="IPR000014">
    <property type="entry name" value="PAS"/>
</dbReference>
<dbReference type="Gene3D" id="3.30.450.40">
    <property type="match status" value="1"/>
</dbReference>
<dbReference type="InterPro" id="IPR036890">
    <property type="entry name" value="HATPase_C_sf"/>
</dbReference>
<reference evidence="12 13" key="1">
    <citation type="submission" date="2024-05" db="EMBL/GenBank/DDBJ databases">
        <authorList>
            <consortium name="Candidatus Magnetaquicoccaceae bacterium FCR-1 genome sequencing consortium"/>
            <person name="Shimoshige H."/>
            <person name="Shimamura S."/>
            <person name="Taoka A."/>
            <person name="Kobayashi H."/>
            <person name="Maekawa T."/>
        </authorList>
    </citation>
    <scope>NUCLEOTIDE SEQUENCE [LARGE SCALE GENOMIC DNA]</scope>
    <source>
        <strain evidence="12 13">FCR-1</strain>
    </source>
</reference>
<dbReference type="InterPro" id="IPR005467">
    <property type="entry name" value="His_kinase_dom"/>
</dbReference>
<keyword evidence="9" id="KW-1133">Transmembrane helix</keyword>
<dbReference type="Pfam" id="PF00989">
    <property type="entry name" value="PAS"/>
    <property type="match status" value="1"/>
</dbReference>
<dbReference type="InterPro" id="IPR003018">
    <property type="entry name" value="GAF"/>
</dbReference>
<comment type="catalytic activity">
    <reaction evidence="1">
        <text>ATP + protein L-histidine = ADP + protein N-phospho-L-histidine.</text>
        <dbReference type="EC" id="2.7.13.3"/>
    </reaction>
</comment>
<keyword evidence="8" id="KW-0902">Two-component regulatory system</keyword>
<keyword evidence="6 12" id="KW-0418">Kinase</keyword>
<feature type="transmembrane region" description="Helical" evidence="9">
    <location>
        <begin position="29"/>
        <end position="48"/>
    </location>
</feature>
<feature type="transmembrane region" description="Helical" evidence="9">
    <location>
        <begin position="54"/>
        <end position="78"/>
    </location>
</feature>
<evidence type="ECO:0000256" key="5">
    <source>
        <dbReference type="ARBA" id="ARBA00022741"/>
    </source>
</evidence>
<dbReference type="PRINTS" id="PR00344">
    <property type="entry name" value="BCTRLSENSOR"/>
</dbReference>
<dbReference type="Proteomes" id="UP001628193">
    <property type="component" value="Unassembled WGS sequence"/>
</dbReference>
<proteinExistence type="predicted"/>
<keyword evidence="4 12" id="KW-0808">Transferase</keyword>
<dbReference type="InterPro" id="IPR013656">
    <property type="entry name" value="PAS_4"/>
</dbReference>
<gene>
    <name evidence="12" type="primary">rcsC_58</name>
    <name evidence="12" type="ORF">SIID45300_02032</name>
</gene>
<evidence type="ECO:0000256" key="8">
    <source>
        <dbReference type="ARBA" id="ARBA00023012"/>
    </source>
</evidence>
<dbReference type="EC" id="2.7.13.3" evidence="2"/>
<reference evidence="12 13" key="2">
    <citation type="submission" date="2024-09" db="EMBL/GenBank/DDBJ databases">
        <title>Draft genome sequence of Candidatus Magnetaquicoccaceae bacterium FCR-1.</title>
        <authorList>
            <person name="Shimoshige H."/>
            <person name="Shimamura S."/>
            <person name="Taoka A."/>
            <person name="Kobayashi H."/>
            <person name="Maekawa T."/>
        </authorList>
    </citation>
    <scope>NUCLEOTIDE SEQUENCE [LARGE SCALE GENOMIC DNA]</scope>
    <source>
        <strain evidence="12 13">FCR-1</strain>
    </source>
</reference>
<dbReference type="CDD" id="cd00130">
    <property type="entry name" value="PAS"/>
    <property type="match status" value="2"/>
</dbReference>
<dbReference type="Pfam" id="PF08448">
    <property type="entry name" value="PAS_4"/>
    <property type="match status" value="1"/>
</dbReference>
<feature type="domain" description="Histidine kinase" evidence="10">
    <location>
        <begin position="569"/>
        <end position="807"/>
    </location>
</feature>
<dbReference type="Gene3D" id="3.30.450.20">
    <property type="entry name" value="PAS domain"/>
    <property type="match status" value="2"/>
</dbReference>
<dbReference type="Gene3D" id="6.10.340.10">
    <property type="match status" value="1"/>
</dbReference>
<evidence type="ECO:0000256" key="3">
    <source>
        <dbReference type="ARBA" id="ARBA00022553"/>
    </source>
</evidence>
<dbReference type="Pfam" id="PF02518">
    <property type="entry name" value="HATPase_c"/>
    <property type="match status" value="1"/>
</dbReference>
<evidence type="ECO:0000256" key="2">
    <source>
        <dbReference type="ARBA" id="ARBA00012438"/>
    </source>
</evidence>
<dbReference type="PROSITE" id="PS50109">
    <property type="entry name" value="HIS_KIN"/>
    <property type="match status" value="1"/>
</dbReference>
<dbReference type="EMBL" id="BAAFGK010000004">
    <property type="protein sequence ID" value="GAB0057700.1"/>
    <property type="molecule type" value="Genomic_DNA"/>
</dbReference>
<dbReference type="Gene3D" id="1.10.287.130">
    <property type="match status" value="1"/>
</dbReference>
<evidence type="ECO:0000256" key="9">
    <source>
        <dbReference type="SAM" id="Phobius"/>
    </source>
</evidence>
<keyword evidence="9" id="KW-0812">Transmembrane</keyword>
<dbReference type="InterPro" id="IPR013767">
    <property type="entry name" value="PAS_fold"/>
</dbReference>
<keyword evidence="13" id="KW-1185">Reference proteome</keyword>
<dbReference type="NCBIfam" id="TIGR00229">
    <property type="entry name" value="sensory_box"/>
    <property type="match status" value="1"/>
</dbReference>
<dbReference type="SUPFAM" id="SSF55785">
    <property type="entry name" value="PYP-like sensor domain (PAS domain)"/>
    <property type="match status" value="2"/>
</dbReference>
<evidence type="ECO:0000259" key="10">
    <source>
        <dbReference type="PROSITE" id="PS50109"/>
    </source>
</evidence>
<evidence type="ECO:0000313" key="13">
    <source>
        <dbReference type="Proteomes" id="UP001628193"/>
    </source>
</evidence>
<dbReference type="PROSITE" id="PS50112">
    <property type="entry name" value="PAS"/>
    <property type="match status" value="1"/>
</dbReference>
<dbReference type="InterPro" id="IPR029016">
    <property type="entry name" value="GAF-like_dom_sf"/>
</dbReference>
<keyword evidence="9" id="KW-0472">Membrane</keyword>
<dbReference type="PANTHER" id="PTHR43065">
    <property type="entry name" value="SENSOR HISTIDINE KINASE"/>
    <property type="match status" value="1"/>
</dbReference>
<feature type="domain" description="PAS" evidence="11">
    <location>
        <begin position="152"/>
        <end position="192"/>
    </location>
</feature>
<name>A0ABQ0CA01_9PROT</name>
<dbReference type="PANTHER" id="PTHR43065:SF42">
    <property type="entry name" value="TWO-COMPONENT SENSOR PPRA"/>
    <property type="match status" value="1"/>
</dbReference>
<dbReference type="Gene3D" id="3.30.565.10">
    <property type="entry name" value="Histidine kinase-like ATPase, C-terminal domain"/>
    <property type="match status" value="1"/>
</dbReference>
<keyword evidence="3" id="KW-0597">Phosphoprotein</keyword>
<dbReference type="SMART" id="SM00091">
    <property type="entry name" value="PAS"/>
    <property type="match status" value="2"/>
</dbReference>
<comment type="caution">
    <text evidence="12">The sequence shown here is derived from an EMBL/GenBank/DDBJ whole genome shotgun (WGS) entry which is preliminary data.</text>
</comment>
<evidence type="ECO:0000256" key="4">
    <source>
        <dbReference type="ARBA" id="ARBA00022679"/>
    </source>
</evidence>
<dbReference type="SUPFAM" id="SSF55874">
    <property type="entry name" value="ATPase domain of HSP90 chaperone/DNA topoisomerase II/histidine kinase"/>
    <property type="match status" value="1"/>
</dbReference>
<dbReference type="Pfam" id="PF13185">
    <property type="entry name" value="GAF_2"/>
    <property type="match status" value="1"/>
</dbReference>
<evidence type="ECO:0000256" key="7">
    <source>
        <dbReference type="ARBA" id="ARBA00022840"/>
    </source>
</evidence>
<organism evidence="12 13">
    <name type="scientific">Candidatus Magnetaquiglobus chichijimensis</name>
    <dbReference type="NCBI Taxonomy" id="3141448"/>
    <lineage>
        <taxon>Bacteria</taxon>
        <taxon>Pseudomonadati</taxon>
        <taxon>Pseudomonadota</taxon>
        <taxon>Magnetococcia</taxon>
        <taxon>Magnetococcales</taxon>
        <taxon>Candidatus Magnetaquicoccaceae</taxon>
        <taxon>Candidatus Magnetaquiglobus</taxon>
    </lineage>
</organism>
<dbReference type="RefSeq" id="WP_420905393.1">
    <property type="nucleotide sequence ID" value="NZ_BAAFGK010000004.1"/>
</dbReference>
<evidence type="ECO:0000259" key="11">
    <source>
        <dbReference type="PROSITE" id="PS50112"/>
    </source>
</evidence>
<dbReference type="InterPro" id="IPR035965">
    <property type="entry name" value="PAS-like_dom_sf"/>
</dbReference>
<keyword evidence="5" id="KW-0547">Nucleotide-binding</keyword>